<dbReference type="CDD" id="cd17324">
    <property type="entry name" value="MFS_NepI_like"/>
    <property type="match status" value="1"/>
</dbReference>
<dbReference type="Pfam" id="PF07690">
    <property type="entry name" value="MFS_1"/>
    <property type="match status" value="1"/>
</dbReference>
<dbReference type="GeneID" id="77476165"/>
<comment type="caution">
    <text evidence="8">The sequence shown here is derived from an EMBL/GenBank/DDBJ whole genome shotgun (WGS) entry which is preliminary data.</text>
</comment>
<dbReference type="EMBL" id="WAAO01000001">
    <property type="protein sequence ID" value="KAB1867490.1"/>
    <property type="molecule type" value="Genomic_DNA"/>
</dbReference>
<feature type="transmembrane region" description="Helical" evidence="6">
    <location>
        <begin position="333"/>
        <end position="354"/>
    </location>
</feature>
<comment type="subcellular location">
    <subcellularLocation>
        <location evidence="1">Cell membrane</location>
        <topology evidence="1">Multi-pass membrane protein</topology>
    </subcellularLocation>
</comment>
<sequence>MPHTLYLLALAVFVMGTSEFMLAGLLPAISAELDVTLGAAGLLTSALAVGMIVGAPAMAAFARRWPPRLTLILCLLVFAVAHVIGAITPSFDVLLLTRVVSAVANAGFLAVALTTATALVPSDRKGRALSILLSGTTVATVAGVPAGALLGTAMGWRATFWAIAALGVLALLGLARGISHDRSDAGHTGTASPPLGAELRILATPRLLLTMVVGALINGGTFAAFTFLAPVVTGVAGLGEAWVSGALVLFGAGSFLGVTVAGRLSDRRPGVVLAVGGPLLLASWIVASAVASHPVALLASVFVQGVLSFGVGSTVIARVLYAASGAPTMGGSYATAALNTGAALGPVLGALALADGAGPLAPFSVAAALTASALLLLLVFRRTLAPTA</sequence>
<evidence type="ECO:0000313" key="8">
    <source>
        <dbReference type="EMBL" id="KAB1867490.1"/>
    </source>
</evidence>
<dbReference type="InterPro" id="IPR036259">
    <property type="entry name" value="MFS_trans_sf"/>
</dbReference>
<feature type="transmembrane region" description="Helical" evidence="6">
    <location>
        <begin position="69"/>
        <end position="87"/>
    </location>
</feature>
<feature type="transmembrane region" description="Helical" evidence="6">
    <location>
        <begin position="158"/>
        <end position="175"/>
    </location>
</feature>
<dbReference type="RefSeq" id="WP_151458988.1">
    <property type="nucleotide sequence ID" value="NZ_WAAO01000001.1"/>
</dbReference>
<organism evidence="8 9">
    <name type="scientific">Microbacterium algeriense</name>
    <dbReference type="NCBI Taxonomy" id="2615184"/>
    <lineage>
        <taxon>Bacteria</taxon>
        <taxon>Bacillati</taxon>
        <taxon>Actinomycetota</taxon>
        <taxon>Actinomycetes</taxon>
        <taxon>Micrococcales</taxon>
        <taxon>Microbacteriaceae</taxon>
        <taxon>Microbacterium</taxon>
    </lineage>
</organism>
<feature type="transmembrane region" description="Helical" evidence="6">
    <location>
        <begin position="37"/>
        <end position="62"/>
    </location>
</feature>
<keyword evidence="3 6" id="KW-0812">Transmembrane</keyword>
<gene>
    <name evidence="8" type="ORF">F6A08_06860</name>
</gene>
<dbReference type="InterPro" id="IPR011701">
    <property type="entry name" value="MFS"/>
</dbReference>
<keyword evidence="4 6" id="KW-1133">Transmembrane helix</keyword>
<feature type="transmembrane region" description="Helical" evidence="6">
    <location>
        <begin position="99"/>
        <end position="119"/>
    </location>
</feature>
<evidence type="ECO:0000256" key="3">
    <source>
        <dbReference type="ARBA" id="ARBA00022692"/>
    </source>
</evidence>
<evidence type="ECO:0000256" key="1">
    <source>
        <dbReference type="ARBA" id="ARBA00004651"/>
    </source>
</evidence>
<feature type="transmembrane region" description="Helical" evidence="6">
    <location>
        <begin position="207"/>
        <end position="229"/>
    </location>
</feature>
<name>A0ABQ6VAU0_9MICO</name>
<keyword evidence="5 6" id="KW-0472">Membrane</keyword>
<dbReference type="PANTHER" id="PTHR43124">
    <property type="entry name" value="PURINE EFFLUX PUMP PBUE"/>
    <property type="match status" value="1"/>
</dbReference>
<dbReference type="SUPFAM" id="SSF103473">
    <property type="entry name" value="MFS general substrate transporter"/>
    <property type="match status" value="1"/>
</dbReference>
<feature type="transmembrane region" description="Helical" evidence="6">
    <location>
        <begin position="241"/>
        <end position="264"/>
    </location>
</feature>
<dbReference type="InterPro" id="IPR020846">
    <property type="entry name" value="MFS_dom"/>
</dbReference>
<dbReference type="InterPro" id="IPR050189">
    <property type="entry name" value="MFS_Efflux_Transporters"/>
</dbReference>
<protein>
    <submittedName>
        <fullName evidence="8">MFS transporter</fullName>
    </submittedName>
</protein>
<accession>A0ABQ6VAU0</accession>
<evidence type="ECO:0000313" key="9">
    <source>
        <dbReference type="Proteomes" id="UP000478836"/>
    </source>
</evidence>
<reference evidence="9" key="1">
    <citation type="submission" date="2019-09" db="EMBL/GenBank/DDBJ databases">
        <title>Whole genome sequencing of Microbacterium maritypicum.</title>
        <authorList>
            <person name="Lenchi N."/>
        </authorList>
    </citation>
    <scope>NUCLEOTIDE SEQUENCE [LARGE SCALE GENOMIC DNA]</scope>
    <source>
        <strain evidence="9">G1</strain>
    </source>
</reference>
<dbReference type="Gene3D" id="1.20.1250.20">
    <property type="entry name" value="MFS general substrate transporter like domains"/>
    <property type="match status" value="1"/>
</dbReference>
<keyword evidence="9" id="KW-1185">Reference proteome</keyword>
<dbReference type="NCBIfam" id="NF033135">
    <property type="entry name" value="cmx_cmrA"/>
    <property type="match status" value="1"/>
</dbReference>
<feature type="transmembrane region" description="Helical" evidence="6">
    <location>
        <begin position="131"/>
        <end position="152"/>
    </location>
</feature>
<evidence type="ECO:0000256" key="5">
    <source>
        <dbReference type="ARBA" id="ARBA00023136"/>
    </source>
</evidence>
<dbReference type="PROSITE" id="PS50850">
    <property type="entry name" value="MFS"/>
    <property type="match status" value="1"/>
</dbReference>
<keyword evidence="2" id="KW-1003">Cell membrane</keyword>
<dbReference type="Proteomes" id="UP000478836">
    <property type="component" value="Unassembled WGS sequence"/>
</dbReference>
<feature type="transmembrane region" description="Helical" evidence="6">
    <location>
        <begin position="271"/>
        <end position="291"/>
    </location>
</feature>
<evidence type="ECO:0000256" key="6">
    <source>
        <dbReference type="SAM" id="Phobius"/>
    </source>
</evidence>
<evidence type="ECO:0000256" key="2">
    <source>
        <dbReference type="ARBA" id="ARBA00022475"/>
    </source>
</evidence>
<evidence type="ECO:0000256" key="4">
    <source>
        <dbReference type="ARBA" id="ARBA00022989"/>
    </source>
</evidence>
<feature type="domain" description="Major facilitator superfamily (MFS) profile" evidence="7">
    <location>
        <begin position="4"/>
        <end position="385"/>
    </location>
</feature>
<proteinExistence type="predicted"/>
<dbReference type="PANTHER" id="PTHR43124:SF3">
    <property type="entry name" value="CHLORAMPHENICOL EFFLUX PUMP RV0191"/>
    <property type="match status" value="1"/>
</dbReference>
<feature type="transmembrane region" description="Helical" evidence="6">
    <location>
        <begin position="297"/>
        <end position="321"/>
    </location>
</feature>
<feature type="transmembrane region" description="Helical" evidence="6">
    <location>
        <begin position="360"/>
        <end position="380"/>
    </location>
</feature>
<evidence type="ECO:0000259" key="7">
    <source>
        <dbReference type="PROSITE" id="PS50850"/>
    </source>
</evidence>